<reference evidence="4 5" key="1">
    <citation type="journal article" date="2005" name="Nature">
        <title>The genome sequence of the rice blast fungus Magnaporthe grisea.</title>
        <authorList>
            <person name="Dean R.A."/>
            <person name="Talbot N.J."/>
            <person name="Ebbole D.J."/>
            <person name="Farman M.L."/>
            <person name="Mitchell T.K."/>
            <person name="Orbach M.J."/>
            <person name="Thon M."/>
            <person name="Kulkarni R."/>
            <person name="Xu J.R."/>
            <person name="Pan H."/>
            <person name="Read N.D."/>
            <person name="Lee Y.H."/>
            <person name="Carbone I."/>
            <person name="Brown D."/>
            <person name="Oh Y.Y."/>
            <person name="Donofrio N."/>
            <person name="Jeong J.S."/>
            <person name="Soanes D.M."/>
            <person name="Djonovic S."/>
            <person name="Kolomiets E."/>
            <person name="Rehmeyer C."/>
            <person name="Li W."/>
            <person name="Harding M."/>
            <person name="Kim S."/>
            <person name="Lebrun M.H."/>
            <person name="Bohnert H."/>
            <person name="Coughlan S."/>
            <person name="Butler J."/>
            <person name="Calvo S."/>
            <person name="Ma L.J."/>
            <person name="Nicol R."/>
            <person name="Purcell S."/>
            <person name="Nusbaum C."/>
            <person name="Galagan J.E."/>
            <person name="Birren B.W."/>
        </authorList>
    </citation>
    <scope>NUCLEOTIDE SEQUENCE [LARGE SCALE GENOMIC DNA]</scope>
    <source>
        <strain evidence="5">70-15 / ATCC MYA-4617 / FGSC 8958</strain>
    </source>
</reference>
<accession>G4N9I9</accession>
<dbReference type="OMA" id="NFDKTHL"/>
<feature type="binding site" evidence="2">
    <location>
        <position position="341"/>
    </location>
    <ligand>
        <name>a divalent metal cation</name>
        <dbReference type="ChEBI" id="CHEBI:60240"/>
        <label>1</label>
    </ligand>
</feature>
<dbReference type="OrthoDB" id="3345469at2759"/>
<gene>
    <name evidence="4" type="ORF">MGG_03266</name>
</gene>
<dbReference type="Proteomes" id="UP000009058">
    <property type="component" value="Chromosome 4"/>
</dbReference>
<feature type="binding site" evidence="2">
    <location>
        <position position="158"/>
    </location>
    <ligand>
        <name>a divalent metal cation</name>
        <dbReference type="ChEBI" id="CHEBI:60240"/>
        <label>1</label>
    </ligand>
</feature>
<keyword evidence="3" id="KW-0812">Transmembrane</keyword>
<comment type="similarity">
    <text evidence="1">Belongs to the GTP cyclohydrolase I type 2/NIF3 family.</text>
</comment>
<dbReference type="eggNOG" id="KOG4131">
    <property type="taxonomic scope" value="Eukaryota"/>
</dbReference>
<reference key="2">
    <citation type="submission" date="2011-05" db="EMBL/GenBank/DDBJ databases">
        <title>The Genome Sequence of Magnaporthe oryzae 70-15.</title>
        <authorList>
            <consortium name="The Broad Institute Genome Sequencing Platform"/>
            <person name="Ma L.-J."/>
            <person name="Dead R."/>
            <person name="Young S.K."/>
            <person name="Zeng Q."/>
            <person name="Gargeya S."/>
            <person name="Fitzgerald M."/>
            <person name="Haas B."/>
            <person name="Abouelleil A."/>
            <person name="Alvarado L."/>
            <person name="Arachchi H.M."/>
            <person name="Berlin A."/>
            <person name="Brown A."/>
            <person name="Chapman S.B."/>
            <person name="Chen Z."/>
            <person name="Dunbar C."/>
            <person name="Freedman E."/>
            <person name="Gearin G."/>
            <person name="Gellesch M."/>
            <person name="Goldberg J."/>
            <person name="Griggs A."/>
            <person name="Gujja S."/>
            <person name="Heiman D."/>
            <person name="Howarth C."/>
            <person name="Larson L."/>
            <person name="Lui A."/>
            <person name="MacDonald P.J.P."/>
            <person name="Mehta T."/>
            <person name="Montmayeur A."/>
            <person name="Murphy C."/>
            <person name="Neiman D."/>
            <person name="Pearson M."/>
            <person name="Priest M."/>
            <person name="Roberts A."/>
            <person name="Saif S."/>
            <person name="Shea T."/>
            <person name="Shenoy N."/>
            <person name="Sisk P."/>
            <person name="Stolte C."/>
            <person name="Sykes S."/>
            <person name="Yandava C."/>
            <person name="Wortman J."/>
            <person name="Nusbaum C."/>
            <person name="Birren B."/>
        </authorList>
    </citation>
    <scope>NUCLEOTIDE SEQUENCE</scope>
    <source>
        <strain>70-15</strain>
    </source>
</reference>
<dbReference type="GO" id="GO:0046872">
    <property type="term" value="F:metal ion binding"/>
    <property type="evidence" value="ECO:0007669"/>
    <property type="project" value="UniProtKB-KW"/>
</dbReference>
<organism evidence="4 5">
    <name type="scientific">Pyricularia oryzae (strain 70-15 / ATCC MYA-4617 / FGSC 8958)</name>
    <name type="common">Rice blast fungus</name>
    <name type="synonym">Magnaporthe oryzae</name>
    <dbReference type="NCBI Taxonomy" id="242507"/>
    <lineage>
        <taxon>Eukaryota</taxon>
        <taxon>Fungi</taxon>
        <taxon>Dikarya</taxon>
        <taxon>Ascomycota</taxon>
        <taxon>Pezizomycotina</taxon>
        <taxon>Sordariomycetes</taxon>
        <taxon>Sordariomycetidae</taxon>
        <taxon>Magnaporthales</taxon>
        <taxon>Pyriculariaceae</taxon>
        <taxon>Pyricularia</taxon>
    </lineage>
</organism>
<dbReference type="GO" id="GO:0005739">
    <property type="term" value="C:mitochondrion"/>
    <property type="evidence" value="ECO:0007669"/>
    <property type="project" value="TreeGrafter"/>
</dbReference>
<dbReference type="Gene3D" id="3.40.1390.30">
    <property type="entry name" value="NIF3 (NGG1p interacting factor 3)-like"/>
    <property type="match status" value="1"/>
</dbReference>
<dbReference type="InParanoid" id="G4N9I9"/>
<feature type="transmembrane region" description="Helical" evidence="3">
    <location>
        <begin position="7"/>
        <end position="25"/>
    </location>
</feature>
<evidence type="ECO:0000256" key="1">
    <source>
        <dbReference type="ARBA" id="ARBA00006964"/>
    </source>
</evidence>
<dbReference type="PANTHER" id="PTHR13799">
    <property type="entry name" value="NGG1 INTERACTING FACTOR 3"/>
    <property type="match status" value="1"/>
</dbReference>
<dbReference type="SUPFAM" id="SSF102705">
    <property type="entry name" value="NIF3 (NGG1p interacting factor 3)-like"/>
    <property type="match status" value="1"/>
</dbReference>
<evidence type="ECO:0000313" key="4">
    <source>
        <dbReference type="EMBL" id="EHA50381.1"/>
    </source>
</evidence>
<dbReference type="FunCoup" id="G4N9I9">
    <property type="interactions" value="645"/>
</dbReference>
<dbReference type="FunFam" id="3.40.1390.30:FF:000001">
    <property type="entry name" value="GTP cyclohydrolase 1 type 2"/>
    <property type="match status" value="1"/>
</dbReference>
<proteinExistence type="inferred from homology"/>
<dbReference type="InterPro" id="IPR002678">
    <property type="entry name" value="DUF34/NIF3"/>
</dbReference>
<dbReference type="PANTHER" id="PTHR13799:SF13">
    <property type="entry name" value="NIF3-LIKE PROTEIN 1"/>
    <property type="match status" value="1"/>
</dbReference>
<sequence length="389" mass="42319">MHNRLTTLVYFFFFFIFFFKYLSFLHRMLVSTRPAGPLRRLPLCLSLASKPVHCSPCSLRQASIHRGPTLVPTQRRSFIIPSNNMDLKSSSFTNAVVSAMRSLYPEELADRAWDNVGLLLENTEGPGLAPVVLLTNDVTGAVVDEAIAKNASVIVSYHPPIFRGLKSITLKDPQQQLLLQLVKHNIAVYSPHTAVDATPGGLNDWLADLVSAAANDFPHVKVERTNAKPVTSAIPAGFEGAGYGRVCKFSEPIPWPRVVHAVAQKLGQRYVSLATPRGFPKGMPRGDDASTPTVTSVAVCAGSGADVLGGCGADMLITGEMSHHAALHATMRGQMVMTVFHSNSERRFLRDVMQGKLSEAVRAHFSQTASVLVSEADSDPFEVWDLNSV</sequence>
<dbReference type="GeneID" id="2676855"/>
<dbReference type="STRING" id="242507.G4N9I9"/>
<dbReference type="AlphaFoldDB" id="G4N9I9"/>
<feature type="binding site" evidence="2">
    <location>
        <position position="345"/>
    </location>
    <ligand>
        <name>a divalent metal cation</name>
        <dbReference type="ChEBI" id="CHEBI:60240"/>
        <label>1</label>
    </ligand>
</feature>
<keyword evidence="3" id="KW-0472">Membrane</keyword>
<keyword evidence="5" id="KW-1185">Reference proteome</keyword>
<dbReference type="Pfam" id="PF01784">
    <property type="entry name" value="DUF34_NIF3"/>
    <property type="match status" value="1"/>
</dbReference>
<name>G4N9I9_PYRO7</name>
<dbReference type="HOGENOM" id="CLU_037423_0_1_1"/>
<protein>
    <submittedName>
        <fullName evidence="4">Uncharacterized protein</fullName>
    </submittedName>
</protein>
<keyword evidence="2" id="KW-0479">Metal-binding</keyword>
<feature type="binding site" evidence="2">
    <location>
        <position position="196"/>
    </location>
    <ligand>
        <name>a divalent metal cation</name>
        <dbReference type="ChEBI" id="CHEBI:60240"/>
        <label>1</label>
    </ligand>
</feature>
<evidence type="ECO:0000313" key="5">
    <source>
        <dbReference type="Proteomes" id="UP000009058"/>
    </source>
</evidence>
<dbReference type="NCBIfam" id="TIGR00486">
    <property type="entry name" value="YbgI_SA1388"/>
    <property type="match status" value="1"/>
</dbReference>
<dbReference type="KEGG" id="mgr:MGG_03266"/>
<dbReference type="SMR" id="G4N9I9"/>
<dbReference type="VEuPathDB" id="FungiDB:MGG_03266"/>
<evidence type="ECO:0000256" key="3">
    <source>
        <dbReference type="SAM" id="Phobius"/>
    </source>
</evidence>
<dbReference type="RefSeq" id="XP_003716700.1">
    <property type="nucleotide sequence ID" value="XM_003716652.1"/>
</dbReference>
<dbReference type="InterPro" id="IPR036069">
    <property type="entry name" value="DUF34/NIF3_sf"/>
</dbReference>
<dbReference type="EMBL" id="CM001234">
    <property type="protein sequence ID" value="EHA50381.1"/>
    <property type="molecule type" value="Genomic_DNA"/>
</dbReference>
<evidence type="ECO:0000256" key="2">
    <source>
        <dbReference type="PIRSR" id="PIRSR602678-1"/>
    </source>
</evidence>
<keyword evidence="3" id="KW-1133">Transmembrane helix</keyword>